<protein>
    <submittedName>
        <fullName evidence="1">Uncharacterized protein</fullName>
    </submittedName>
</protein>
<evidence type="ECO:0000313" key="2">
    <source>
        <dbReference type="Proteomes" id="UP001303324"/>
    </source>
</evidence>
<dbReference type="Proteomes" id="UP001303324">
    <property type="component" value="Chromosome"/>
</dbReference>
<evidence type="ECO:0000313" key="1">
    <source>
        <dbReference type="EMBL" id="WNF23287.1"/>
    </source>
</evidence>
<dbReference type="EMBL" id="CP134494">
    <property type="protein sequence ID" value="WNF23287.1"/>
    <property type="molecule type" value="Genomic_DNA"/>
</dbReference>
<organism evidence="1 2">
    <name type="scientific">Mesobacillus jeotgali</name>
    <dbReference type="NCBI Taxonomy" id="129985"/>
    <lineage>
        <taxon>Bacteria</taxon>
        <taxon>Bacillati</taxon>
        <taxon>Bacillota</taxon>
        <taxon>Bacilli</taxon>
        <taxon>Bacillales</taxon>
        <taxon>Bacillaceae</taxon>
        <taxon>Mesobacillus</taxon>
    </lineage>
</organism>
<accession>A0ABY9VK87</accession>
<gene>
    <name evidence="1" type="ORF">RH061_01890</name>
</gene>
<sequence>MGDVNQDLNDELNIVYRYLLKQGIAHVDAEDIVQETAVVTGTPEELQRFRKLDFIRASVLGVTIDKY</sequence>
<proteinExistence type="predicted"/>
<reference evidence="1 2" key="1">
    <citation type="submission" date="2023-09" db="EMBL/GenBank/DDBJ databases">
        <title>Microbial mechanism of fulvic acid promoting antimony reduction mineralization in rice fields.</title>
        <authorList>
            <person name="Chen G."/>
            <person name="Lan J."/>
        </authorList>
    </citation>
    <scope>NUCLEOTIDE SEQUENCE [LARGE SCALE GENOMIC DNA]</scope>
    <source>
        <strain evidence="1 2">PS1</strain>
    </source>
</reference>
<dbReference type="RefSeq" id="WP_311073513.1">
    <property type="nucleotide sequence ID" value="NZ_CP134494.1"/>
</dbReference>
<keyword evidence="2" id="KW-1185">Reference proteome</keyword>
<name>A0ABY9VK87_9BACI</name>